<dbReference type="InterPro" id="IPR054363">
    <property type="entry name" value="GH95_cat"/>
</dbReference>
<dbReference type="Proteomes" id="UP000277256">
    <property type="component" value="Unassembled WGS sequence"/>
</dbReference>
<dbReference type="PANTHER" id="PTHR31084">
    <property type="entry name" value="ALPHA-L-FUCOSIDASE 2"/>
    <property type="match status" value="1"/>
</dbReference>
<comment type="caution">
    <text evidence="4">The sequence shown here is derived from an EMBL/GenBank/DDBJ whole genome shotgun (WGS) entry which is preliminary data.</text>
</comment>
<evidence type="ECO:0000259" key="1">
    <source>
        <dbReference type="Pfam" id="PF14498"/>
    </source>
</evidence>
<dbReference type="PANTHER" id="PTHR31084:SF0">
    <property type="entry name" value="ALPHA-L-FUCOSIDASE 2"/>
    <property type="match status" value="1"/>
</dbReference>
<dbReference type="Pfam" id="PF14498">
    <property type="entry name" value="Glyco_hyd_65N_2"/>
    <property type="match status" value="1"/>
</dbReference>
<dbReference type="GO" id="GO:0004560">
    <property type="term" value="F:alpha-L-fucosidase activity"/>
    <property type="evidence" value="ECO:0007669"/>
    <property type="project" value="InterPro"/>
</dbReference>
<dbReference type="InterPro" id="IPR049053">
    <property type="entry name" value="AFCA-like_C"/>
</dbReference>
<keyword evidence="4" id="KW-0378">Hydrolase</keyword>
<accession>A0A426USE3</accession>
<evidence type="ECO:0000313" key="4">
    <source>
        <dbReference type="EMBL" id="RRR96471.1"/>
    </source>
</evidence>
<evidence type="ECO:0000313" key="5">
    <source>
        <dbReference type="Proteomes" id="UP000277256"/>
    </source>
</evidence>
<evidence type="ECO:0000259" key="3">
    <source>
        <dbReference type="Pfam" id="PF22124"/>
    </source>
</evidence>
<dbReference type="PIRSF" id="PIRSF007663">
    <property type="entry name" value="UCP007663"/>
    <property type="match status" value="1"/>
</dbReference>
<dbReference type="OrthoDB" id="9802600at2"/>
<name>A0A426USE3_9ACTN</name>
<dbReference type="SUPFAM" id="SSF48208">
    <property type="entry name" value="Six-hairpin glycosidases"/>
    <property type="match status" value="1"/>
</dbReference>
<feature type="domain" description="Glycosyl hydrolase family 95 N-terminal" evidence="1">
    <location>
        <begin position="7"/>
        <end position="236"/>
    </location>
</feature>
<dbReference type="Pfam" id="PF21307">
    <property type="entry name" value="Glyco_hydro_95_C"/>
    <property type="match status" value="1"/>
</dbReference>
<dbReference type="Gene3D" id="1.50.10.10">
    <property type="match status" value="1"/>
</dbReference>
<sequence>MPQALKLSYDSPAAAWHEGLPLGNGRVGAMLVGNRIELNEDGFWSGDGNKGVPDGVEGIAAEAAELVRRGEFFAADQLLTRLQGPSTQAYQPAGAFTAVHSDDAGPEHRELDLRDGVATTVRGRVRQEVFASVAYGVIAIRWSAAEPFDLALDFAWPHEGGATSADYDELSVTGHAPSTIHKGGGIDYASVEGVRRLGLNAQLRCDGELTPATAGHRFTGCREVEVYLALHSDFDGAAALERAQGDARRAAATGWQALLDDHLAAHRDVMDRVALELGSAPAAEGSTAERLRRRASGESDEGLAVLAFQFGRYLLAASSRPGTQAANLQGIWNDQVTPPWNCDYTTNINVEMNYWPAETCGLPEFHEPLFDLVDGLAVTGAETARRMYDAGGWCCHHNTDYWRLTTPVDGRACWQAWPMGGLWLSMHIAEHWRFGRDEEFLADRLPAVLGAARFAYDRLSEGSDGTLVTNPASSPENEFVTPQGNSAIDESTGMDAALVRELFAFVVEAADVVAETLHGEDLQLVKRIQEALPRLAGPKIGADGRLLEWADEREESEPHHRHVSHLYGVFPGDSFADSPELLDAARKSLEARGDAGTGWSLAWKTALWARLGDGDRAHKLLGEFLTPVGFRGAGAEYADGGVYTSLLCAHPPFQIDGNFGTTAAIAEMLVQSHRTVDGVPVLQLLPALPSAWPDGEVRGLRARGGVTVERLVWRGGEVRELALVSRVDTAVRVLGQEVALAAGVPWTHGIRSGAE</sequence>
<dbReference type="InterPro" id="IPR008928">
    <property type="entry name" value="6-hairpin_glycosidase_sf"/>
</dbReference>
<organism evidence="4 5">
    <name type="scientific">Glycomyces terrestris</name>
    <dbReference type="NCBI Taxonomy" id="2493553"/>
    <lineage>
        <taxon>Bacteria</taxon>
        <taxon>Bacillati</taxon>
        <taxon>Actinomycetota</taxon>
        <taxon>Actinomycetes</taxon>
        <taxon>Glycomycetales</taxon>
        <taxon>Glycomycetaceae</taxon>
        <taxon>Glycomyces</taxon>
    </lineage>
</organism>
<dbReference type="AlphaFoldDB" id="A0A426USE3"/>
<protein>
    <submittedName>
        <fullName evidence="4">Glycoside hydrolase family 95 protein</fullName>
    </submittedName>
</protein>
<keyword evidence="5" id="KW-1185">Reference proteome</keyword>
<evidence type="ECO:0000259" key="2">
    <source>
        <dbReference type="Pfam" id="PF21307"/>
    </source>
</evidence>
<dbReference type="GO" id="GO:0005975">
    <property type="term" value="P:carbohydrate metabolic process"/>
    <property type="evidence" value="ECO:0007669"/>
    <property type="project" value="InterPro"/>
</dbReference>
<proteinExistence type="predicted"/>
<dbReference type="InterPro" id="IPR027414">
    <property type="entry name" value="GH95_N_dom"/>
</dbReference>
<dbReference type="RefSeq" id="WP_125249827.1">
    <property type="nucleotide sequence ID" value="NZ_RSEB01000007.1"/>
</dbReference>
<gene>
    <name evidence="4" type="ORF">EIW28_21775</name>
</gene>
<reference evidence="4 5" key="1">
    <citation type="submission" date="2018-12" db="EMBL/GenBank/DDBJ databases">
        <title>Glycomyces sp. YIM 121974 draft genome.</title>
        <authorList>
            <person name="Li Q."/>
        </authorList>
    </citation>
    <scope>NUCLEOTIDE SEQUENCE [LARGE SCALE GENOMIC DNA]</scope>
    <source>
        <strain evidence="4 5">YIM 121974</strain>
    </source>
</reference>
<dbReference type="InterPro" id="IPR012341">
    <property type="entry name" value="6hp_glycosidase-like_sf"/>
</dbReference>
<dbReference type="EMBL" id="RSEB01000007">
    <property type="protein sequence ID" value="RRR96471.1"/>
    <property type="molecule type" value="Genomic_DNA"/>
</dbReference>
<dbReference type="InterPro" id="IPR016518">
    <property type="entry name" value="Alpha-L-fucosidase"/>
</dbReference>
<feature type="domain" description="Alpha fucosidase A-like C-terminal" evidence="2">
    <location>
        <begin position="681"/>
        <end position="735"/>
    </location>
</feature>
<feature type="domain" description="Glycosyl hydrolase family 95 catalytic" evidence="3">
    <location>
        <begin position="255"/>
        <end position="669"/>
    </location>
</feature>
<dbReference type="Pfam" id="PF22124">
    <property type="entry name" value="Glyco_hydro_95_cat"/>
    <property type="match status" value="1"/>
</dbReference>